<dbReference type="GO" id="GO:0016705">
    <property type="term" value="F:oxidoreductase activity, acting on paired donors, with incorporation or reduction of molecular oxygen"/>
    <property type="evidence" value="ECO:0007669"/>
    <property type="project" value="InterPro"/>
</dbReference>
<dbReference type="GO" id="GO:0020037">
    <property type="term" value="F:heme binding"/>
    <property type="evidence" value="ECO:0007669"/>
    <property type="project" value="InterPro"/>
</dbReference>
<gene>
    <name evidence="2" type="ORF">DFP72DRAFT_853842</name>
</gene>
<evidence type="ECO:0008006" key="4">
    <source>
        <dbReference type="Google" id="ProtNLM"/>
    </source>
</evidence>
<reference evidence="2 3" key="1">
    <citation type="submission" date="2020-07" db="EMBL/GenBank/DDBJ databases">
        <title>Comparative genomics of pyrophilous fungi reveals a link between fire events and developmental genes.</title>
        <authorList>
            <consortium name="DOE Joint Genome Institute"/>
            <person name="Steindorff A.S."/>
            <person name="Carver A."/>
            <person name="Calhoun S."/>
            <person name="Stillman K."/>
            <person name="Liu H."/>
            <person name="Lipzen A."/>
            <person name="Pangilinan J."/>
            <person name="Labutti K."/>
            <person name="Bruns T.D."/>
            <person name="Grigoriev I.V."/>
        </authorList>
    </citation>
    <scope>NUCLEOTIDE SEQUENCE [LARGE SCALE GENOMIC DNA]</scope>
    <source>
        <strain evidence="2 3">CBS 144469</strain>
    </source>
</reference>
<evidence type="ECO:0000313" key="3">
    <source>
        <dbReference type="Proteomes" id="UP000521943"/>
    </source>
</evidence>
<sequence>MVDSLITAILRTLPIFAATWFAWRFLRRLFVKHPLADIVGPPSDSWAAGSLLSIIGPDAWSYHDKLIKKFGKTFRFTGMMQSTQEQALYTFDPKAMHHIFVKDQHLFPGDRRVHSRANFESARKYFVMQRKN</sequence>
<dbReference type="InterPro" id="IPR036396">
    <property type="entry name" value="Cyt_P450_sf"/>
</dbReference>
<dbReference type="Proteomes" id="UP000521943">
    <property type="component" value="Unassembled WGS sequence"/>
</dbReference>
<keyword evidence="1" id="KW-0472">Membrane</keyword>
<dbReference type="GO" id="GO:0004497">
    <property type="term" value="F:monooxygenase activity"/>
    <property type="evidence" value="ECO:0007669"/>
    <property type="project" value="InterPro"/>
</dbReference>
<dbReference type="SUPFAM" id="SSF48264">
    <property type="entry name" value="Cytochrome P450"/>
    <property type="match status" value="1"/>
</dbReference>
<accession>A0A8H6M196</accession>
<keyword evidence="1" id="KW-0812">Transmembrane</keyword>
<name>A0A8H6M196_9AGAR</name>
<evidence type="ECO:0000256" key="1">
    <source>
        <dbReference type="SAM" id="Phobius"/>
    </source>
</evidence>
<dbReference type="EMBL" id="JACGCI010000075">
    <property type="protein sequence ID" value="KAF6748007.1"/>
    <property type="molecule type" value="Genomic_DNA"/>
</dbReference>
<proteinExistence type="predicted"/>
<keyword evidence="1" id="KW-1133">Transmembrane helix</keyword>
<dbReference type="GO" id="GO:0005506">
    <property type="term" value="F:iron ion binding"/>
    <property type="evidence" value="ECO:0007669"/>
    <property type="project" value="InterPro"/>
</dbReference>
<keyword evidence="3" id="KW-1185">Reference proteome</keyword>
<dbReference type="Gene3D" id="1.10.630.10">
    <property type="entry name" value="Cytochrome P450"/>
    <property type="match status" value="1"/>
</dbReference>
<evidence type="ECO:0000313" key="2">
    <source>
        <dbReference type="EMBL" id="KAF6748007.1"/>
    </source>
</evidence>
<dbReference type="AlphaFoldDB" id="A0A8H6M196"/>
<organism evidence="2 3">
    <name type="scientific">Ephemerocybe angulata</name>
    <dbReference type="NCBI Taxonomy" id="980116"/>
    <lineage>
        <taxon>Eukaryota</taxon>
        <taxon>Fungi</taxon>
        <taxon>Dikarya</taxon>
        <taxon>Basidiomycota</taxon>
        <taxon>Agaricomycotina</taxon>
        <taxon>Agaricomycetes</taxon>
        <taxon>Agaricomycetidae</taxon>
        <taxon>Agaricales</taxon>
        <taxon>Agaricineae</taxon>
        <taxon>Psathyrellaceae</taxon>
        <taxon>Ephemerocybe</taxon>
    </lineage>
</organism>
<dbReference type="OrthoDB" id="1470350at2759"/>
<protein>
    <recommendedName>
        <fullName evidence="4">Cytochrome P450</fullName>
    </recommendedName>
</protein>
<comment type="caution">
    <text evidence="2">The sequence shown here is derived from an EMBL/GenBank/DDBJ whole genome shotgun (WGS) entry which is preliminary data.</text>
</comment>
<feature type="transmembrane region" description="Helical" evidence="1">
    <location>
        <begin position="6"/>
        <end position="26"/>
    </location>
</feature>